<dbReference type="InterPro" id="IPR008136">
    <property type="entry name" value="CinA_C"/>
</dbReference>
<feature type="domain" description="CinA C-terminal" evidence="2">
    <location>
        <begin position="10"/>
        <end position="127"/>
    </location>
</feature>
<evidence type="ECO:0000313" key="3">
    <source>
        <dbReference type="EMBL" id="MDR8017977.1"/>
    </source>
</evidence>
<dbReference type="InterPro" id="IPR036653">
    <property type="entry name" value="CinA-like_C"/>
</dbReference>
<accession>A0ABU2DN96</accession>
<evidence type="ECO:0000313" key="4">
    <source>
        <dbReference type="Proteomes" id="UP001251870"/>
    </source>
</evidence>
<dbReference type="Proteomes" id="UP001251870">
    <property type="component" value="Unassembled WGS sequence"/>
</dbReference>
<sequence length="223" mass="22824">MTSHPVDDAALVARCEALGLTVATAESLTAGGLCSRFAEVPGVSSVLRGAVVSYTNEVKAELLGVDAEVLGTSGAVDPEVARQMACGAVSRLRADVGLSTTGVAGPEPHQGKPVGTVWIGAALRRESADGHSRLSLPSDTPAGATWQSRRLSVPPAPGQGLHGTSQHLSVQYIAVQYIAVQCIAVPCHLSGDRAEIRAGAVEAALRLFRDLLGGIAAETSTVQ</sequence>
<evidence type="ECO:0000259" key="2">
    <source>
        <dbReference type="Pfam" id="PF02464"/>
    </source>
</evidence>
<dbReference type="NCBIfam" id="TIGR00199">
    <property type="entry name" value="PncC_domain"/>
    <property type="match status" value="1"/>
</dbReference>
<dbReference type="Gene3D" id="3.90.950.20">
    <property type="entry name" value="CinA-like"/>
    <property type="match status" value="1"/>
</dbReference>
<feature type="region of interest" description="Disordered" evidence="1">
    <location>
        <begin position="129"/>
        <end position="160"/>
    </location>
</feature>
<protein>
    <submittedName>
        <fullName evidence="3">CinA family protein</fullName>
    </submittedName>
</protein>
<organism evidence="3 4">
    <name type="scientific">Nesterenkonia aerolata</name>
    <dbReference type="NCBI Taxonomy" id="3074079"/>
    <lineage>
        <taxon>Bacteria</taxon>
        <taxon>Bacillati</taxon>
        <taxon>Actinomycetota</taxon>
        <taxon>Actinomycetes</taxon>
        <taxon>Micrococcales</taxon>
        <taxon>Micrococcaceae</taxon>
        <taxon>Nesterenkonia</taxon>
    </lineage>
</organism>
<gene>
    <name evidence="3" type="ORF">RIL96_00145</name>
</gene>
<proteinExistence type="predicted"/>
<dbReference type="SUPFAM" id="SSF142433">
    <property type="entry name" value="CinA-like"/>
    <property type="match status" value="1"/>
</dbReference>
<dbReference type="RefSeq" id="WP_310546973.1">
    <property type="nucleotide sequence ID" value="NZ_JAVKGR010000001.1"/>
</dbReference>
<evidence type="ECO:0000256" key="1">
    <source>
        <dbReference type="SAM" id="MobiDB-lite"/>
    </source>
</evidence>
<dbReference type="Pfam" id="PF02464">
    <property type="entry name" value="CinA"/>
    <property type="match status" value="1"/>
</dbReference>
<dbReference type="EMBL" id="JAVKGR010000001">
    <property type="protein sequence ID" value="MDR8017977.1"/>
    <property type="molecule type" value="Genomic_DNA"/>
</dbReference>
<name>A0ABU2DN96_9MICC</name>
<comment type="caution">
    <text evidence="3">The sequence shown here is derived from an EMBL/GenBank/DDBJ whole genome shotgun (WGS) entry which is preliminary data.</text>
</comment>
<keyword evidence="4" id="KW-1185">Reference proteome</keyword>
<reference evidence="3 4" key="1">
    <citation type="submission" date="2023-09" db="EMBL/GenBank/DDBJ databases">
        <title>Description of three actinobacteria isolated from air of manufacturing shop in a pharmaceutical factory.</title>
        <authorList>
            <person name="Zhang D.-F."/>
        </authorList>
    </citation>
    <scope>NUCLEOTIDE SEQUENCE [LARGE SCALE GENOMIC DNA]</scope>
    <source>
        <strain evidence="3 4">LY-0111</strain>
    </source>
</reference>